<protein>
    <submittedName>
        <fullName evidence="2">Uncharacterized protein</fullName>
    </submittedName>
</protein>
<evidence type="ECO:0000256" key="1">
    <source>
        <dbReference type="SAM" id="Phobius"/>
    </source>
</evidence>
<dbReference type="RefSeq" id="WP_007474027.1">
    <property type="nucleotide sequence ID" value="NZ_ABCJ01000002.1"/>
</dbReference>
<dbReference type="AlphaFoldDB" id="A0AAI9F2Q3"/>
<feature type="transmembrane region" description="Helical" evidence="1">
    <location>
        <begin position="6"/>
        <end position="32"/>
    </location>
</feature>
<name>A0AAI9F2Q3_9BACT</name>
<comment type="caution">
    <text evidence="2">The sequence shown here is derived from an EMBL/GenBank/DDBJ whole genome shotgun (WGS) entry which is preliminary data.</text>
</comment>
<gene>
    <name evidence="2" type="ORF">CMTB2_07336</name>
</gene>
<keyword evidence="1" id="KW-0812">Transmembrane</keyword>
<dbReference type="EMBL" id="ABCJ01000002">
    <property type="protein sequence ID" value="EDM24049.1"/>
    <property type="molecule type" value="Genomic_DNA"/>
</dbReference>
<dbReference type="Proteomes" id="UP000003288">
    <property type="component" value="Unassembled WGS sequence"/>
</dbReference>
<sequence>MKQISFILFFFLILSLKKIEYISIVLALLIVFTYKDFFTLSKKVLKSIILFSGVVSIGYLIMGLFTKIYPDYLLYINLKVFTITYFVFWFFSKVNIVEFFSFNKEFSYLLTISLSQIYSYKKTFEDFRMAFKSRVINLREKEYDFIRNTFAFFFKKALNDAKEKSLAMKSRGFFEN</sequence>
<evidence type="ECO:0000313" key="3">
    <source>
        <dbReference type="Proteomes" id="UP000003288"/>
    </source>
</evidence>
<feature type="transmembrane region" description="Helical" evidence="1">
    <location>
        <begin position="44"/>
        <end position="66"/>
    </location>
</feature>
<reference evidence="2 3" key="1">
    <citation type="journal article" date="2011" name="Stand. Genomic Sci.">
        <title>Draft genome sequence of Caminibacter mediatlanticus strain TB-2, an epsilonproteobacterium isolated from a deep-sea hydrothermal vent.</title>
        <authorList>
            <person name="Giovannelli D."/>
            <person name="Ferriera S."/>
            <person name="Johnson J."/>
            <person name="Kravitz S."/>
            <person name="Perez-Rodriguez I."/>
            <person name="Ricci J."/>
            <person name="O'Brien C."/>
            <person name="Voordeckers J.W."/>
            <person name="Bini E."/>
            <person name="Vetriani C."/>
        </authorList>
    </citation>
    <scope>NUCLEOTIDE SEQUENCE [LARGE SCALE GENOMIC DNA]</scope>
    <source>
        <strain evidence="2 3">TB-2</strain>
    </source>
</reference>
<feature type="transmembrane region" description="Helical" evidence="1">
    <location>
        <begin position="72"/>
        <end position="91"/>
    </location>
</feature>
<keyword evidence="1" id="KW-0472">Membrane</keyword>
<organism evidence="2 3">
    <name type="scientific">Caminibacter mediatlanticus TB-2</name>
    <dbReference type="NCBI Taxonomy" id="391592"/>
    <lineage>
        <taxon>Bacteria</taxon>
        <taxon>Pseudomonadati</taxon>
        <taxon>Campylobacterota</taxon>
        <taxon>Epsilonproteobacteria</taxon>
        <taxon>Nautiliales</taxon>
        <taxon>Nautiliaceae</taxon>
        <taxon>Caminibacter</taxon>
    </lineage>
</organism>
<keyword evidence="1" id="KW-1133">Transmembrane helix</keyword>
<accession>A0AAI9F2Q3</accession>
<evidence type="ECO:0000313" key="2">
    <source>
        <dbReference type="EMBL" id="EDM24049.1"/>
    </source>
</evidence>
<proteinExistence type="predicted"/>